<reference evidence="4" key="1">
    <citation type="submission" date="2021-11" db="EMBL/GenBank/DDBJ databases">
        <title>Genome sequence.</title>
        <authorList>
            <person name="Sun Q."/>
        </authorList>
    </citation>
    <scope>NUCLEOTIDE SEQUENCE</scope>
    <source>
        <strain evidence="4">JC740</strain>
    </source>
</reference>
<dbReference type="Gene3D" id="3.30.565.10">
    <property type="entry name" value="Histidine kinase-like ATPase, C-terminal domain"/>
    <property type="match status" value="1"/>
</dbReference>
<dbReference type="CDD" id="cd00156">
    <property type="entry name" value="REC"/>
    <property type="match status" value="1"/>
</dbReference>
<dbReference type="Pfam" id="PF00072">
    <property type="entry name" value="Response_reg"/>
    <property type="match status" value="1"/>
</dbReference>
<comment type="caution">
    <text evidence="2">Lacks conserved residue(s) required for the propagation of feature annotation.</text>
</comment>
<keyword evidence="4" id="KW-0067">ATP-binding</keyword>
<dbReference type="Gene3D" id="3.40.50.2300">
    <property type="match status" value="1"/>
</dbReference>
<sequence length="314" mass="34545">MSDRVLIIESDADARDELVRILEDDSFEVVSAKTCDQSLEHLSVDTFDLIITELPQCKSMSGSSSPSSDAGTAAIRWVEQLRALAPRVPIILITREGAEPVAGEALMRGAATYIPLHLASEGLVETVEQVLKVSRSASQATDIDQCVSRIKLELVLPSHEQLVPAVIARLEHELEQLHLFDEMTWTQIAMALDEAILNAMIHGNLEVESALREVDDGKAYQEKIARHRETSPYAERRTYVTLTATRSQAVFVIRDQGPGYDVSALPDPTDPANLESIGGRGLLLISAFMDEIHHNEIGNELTMIKRKRSGVVAT</sequence>
<comment type="caution">
    <text evidence="4">The sequence shown here is derived from an EMBL/GenBank/DDBJ whole genome shotgun (WGS) entry which is preliminary data.</text>
</comment>
<evidence type="ECO:0000313" key="4">
    <source>
        <dbReference type="EMBL" id="MCC9640666.1"/>
    </source>
</evidence>
<dbReference type="PANTHER" id="PTHR35526:SF3">
    <property type="entry name" value="ANTI-SIGMA-F FACTOR RSBW"/>
    <property type="match status" value="1"/>
</dbReference>
<organism evidence="4 5">
    <name type="scientific">Rhodopirellula halodulae</name>
    <dbReference type="NCBI Taxonomy" id="2894198"/>
    <lineage>
        <taxon>Bacteria</taxon>
        <taxon>Pseudomonadati</taxon>
        <taxon>Planctomycetota</taxon>
        <taxon>Planctomycetia</taxon>
        <taxon>Pirellulales</taxon>
        <taxon>Pirellulaceae</taxon>
        <taxon>Rhodopirellula</taxon>
    </lineage>
</organism>
<dbReference type="InterPro" id="IPR050267">
    <property type="entry name" value="Anti-sigma-factor_SerPK"/>
</dbReference>
<keyword evidence="1" id="KW-0418">Kinase</keyword>
<dbReference type="GO" id="GO:0005524">
    <property type="term" value="F:ATP binding"/>
    <property type="evidence" value="ECO:0007669"/>
    <property type="project" value="UniProtKB-KW"/>
</dbReference>
<name>A0ABS8NAR8_9BACT</name>
<evidence type="ECO:0000256" key="1">
    <source>
        <dbReference type="ARBA" id="ARBA00022527"/>
    </source>
</evidence>
<evidence type="ECO:0000313" key="5">
    <source>
        <dbReference type="Proteomes" id="UP001430306"/>
    </source>
</evidence>
<dbReference type="EMBL" id="JAJKFW010000003">
    <property type="protein sequence ID" value="MCC9640666.1"/>
    <property type="molecule type" value="Genomic_DNA"/>
</dbReference>
<proteinExistence type="predicted"/>
<dbReference type="SUPFAM" id="SSF52172">
    <property type="entry name" value="CheY-like"/>
    <property type="match status" value="1"/>
</dbReference>
<dbReference type="InterPro" id="IPR011006">
    <property type="entry name" value="CheY-like_superfamily"/>
</dbReference>
<keyword evidence="1" id="KW-0723">Serine/threonine-protein kinase</keyword>
<dbReference type="InterPro" id="IPR001789">
    <property type="entry name" value="Sig_transdc_resp-reg_receiver"/>
</dbReference>
<evidence type="ECO:0000259" key="3">
    <source>
        <dbReference type="PROSITE" id="PS50110"/>
    </source>
</evidence>
<dbReference type="RefSeq" id="WP_230270239.1">
    <property type="nucleotide sequence ID" value="NZ_JAJKFW010000003.1"/>
</dbReference>
<dbReference type="PANTHER" id="PTHR35526">
    <property type="entry name" value="ANTI-SIGMA-F FACTOR RSBW-RELATED"/>
    <property type="match status" value="1"/>
</dbReference>
<dbReference type="SUPFAM" id="SSF55874">
    <property type="entry name" value="ATPase domain of HSP90 chaperone/DNA topoisomerase II/histidine kinase"/>
    <property type="match status" value="1"/>
</dbReference>
<accession>A0ABS8NAR8</accession>
<gene>
    <name evidence="4" type="ORF">LOC71_00145</name>
</gene>
<dbReference type="CDD" id="cd16936">
    <property type="entry name" value="HATPase_RsbW-like"/>
    <property type="match status" value="1"/>
</dbReference>
<feature type="domain" description="Response regulatory" evidence="3">
    <location>
        <begin position="4"/>
        <end position="131"/>
    </location>
</feature>
<keyword evidence="4" id="KW-0547">Nucleotide-binding</keyword>
<keyword evidence="1" id="KW-0808">Transferase</keyword>
<dbReference type="InterPro" id="IPR003594">
    <property type="entry name" value="HATPase_dom"/>
</dbReference>
<keyword evidence="5" id="KW-1185">Reference proteome</keyword>
<evidence type="ECO:0000256" key="2">
    <source>
        <dbReference type="PROSITE-ProRule" id="PRU00169"/>
    </source>
</evidence>
<dbReference type="Proteomes" id="UP001430306">
    <property type="component" value="Unassembled WGS sequence"/>
</dbReference>
<protein>
    <submittedName>
        <fullName evidence="4">ATP-binding protein</fullName>
    </submittedName>
</protein>
<dbReference type="PROSITE" id="PS50110">
    <property type="entry name" value="RESPONSE_REGULATORY"/>
    <property type="match status" value="1"/>
</dbReference>
<dbReference type="Pfam" id="PF13581">
    <property type="entry name" value="HATPase_c_2"/>
    <property type="match status" value="1"/>
</dbReference>
<dbReference type="InterPro" id="IPR036890">
    <property type="entry name" value="HATPase_C_sf"/>
</dbReference>
<dbReference type="SMART" id="SM00448">
    <property type="entry name" value="REC"/>
    <property type="match status" value="1"/>
</dbReference>